<dbReference type="Pfam" id="PF09917">
    <property type="entry name" value="DUF2147"/>
    <property type="match status" value="1"/>
</dbReference>
<dbReference type="Proteomes" id="UP000242765">
    <property type="component" value="Unassembled WGS sequence"/>
</dbReference>
<dbReference type="PANTHER" id="PTHR36919">
    <property type="entry name" value="BLR1215 PROTEIN"/>
    <property type="match status" value="1"/>
</dbReference>
<evidence type="ECO:0000259" key="2">
    <source>
        <dbReference type="Pfam" id="PF09917"/>
    </source>
</evidence>
<dbReference type="STRING" id="1977882.B9T28_13710"/>
<dbReference type="OrthoDB" id="9814399at2"/>
<keyword evidence="4" id="KW-1185">Reference proteome</keyword>
<dbReference type="EMBL" id="NEGB01000010">
    <property type="protein sequence ID" value="OTG63188.1"/>
    <property type="molecule type" value="Genomic_DNA"/>
</dbReference>
<dbReference type="PANTHER" id="PTHR36919:SF3">
    <property type="entry name" value="BLL5882 PROTEIN"/>
    <property type="match status" value="1"/>
</dbReference>
<name>A0A1Y3C822_9GAMM</name>
<accession>A0A1Y3C822</accession>
<feature type="signal peptide" evidence="1">
    <location>
        <begin position="1"/>
        <end position="22"/>
    </location>
</feature>
<gene>
    <name evidence="3" type="ORF">B9T28_13710</name>
</gene>
<organism evidence="3 4">
    <name type="scientific">Acinetobacter silvestris</name>
    <dbReference type="NCBI Taxonomy" id="1977882"/>
    <lineage>
        <taxon>Bacteria</taxon>
        <taxon>Pseudomonadati</taxon>
        <taxon>Pseudomonadota</taxon>
        <taxon>Gammaproteobacteria</taxon>
        <taxon>Moraxellales</taxon>
        <taxon>Moraxellaceae</taxon>
        <taxon>Acinetobacter</taxon>
    </lineage>
</organism>
<keyword evidence="1" id="KW-0732">Signal</keyword>
<reference evidence="3 4" key="1">
    <citation type="submission" date="2017-04" db="EMBL/GenBank/DDBJ databases">
        <title>High diversity of culturable Acinetobacter species in natural soil and water ecosystems.</title>
        <authorList>
            <person name="Nemec A."/>
            <person name="Radolfova-Krizova L."/>
        </authorList>
    </citation>
    <scope>NUCLEOTIDE SEQUENCE [LARGE SCALE GENOMIC DNA]</scope>
    <source>
        <strain evidence="3 4">ANC 4999</strain>
    </source>
</reference>
<comment type="caution">
    <text evidence="3">The sequence shown here is derived from an EMBL/GenBank/DDBJ whole genome shotgun (WGS) entry which is preliminary data.</text>
</comment>
<evidence type="ECO:0000256" key="1">
    <source>
        <dbReference type="SAM" id="SignalP"/>
    </source>
</evidence>
<protein>
    <submittedName>
        <fullName evidence="3">Signal peptidase</fullName>
    </submittedName>
</protein>
<evidence type="ECO:0000313" key="3">
    <source>
        <dbReference type="EMBL" id="OTG63188.1"/>
    </source>
</evidence>
<feature type="chain" id="PRO_5012350344" evidence="1">
    <location>
        <begin position="23"/>
        <end position="149"/>
    </location>
</feature>
<dbReference type="Gene3D" id="2.40.128.520">
    <property type="match status" value="1"/>
</dbReference>
<evidence type="ECO:0000313" key="4">
    <source>
        <dbReference type="Proteomes" id="UP000242765"/>
    </source>
</evidence>
<dbReference type="AlphaFoldDB" id="A0A1Y3C822"/>
<proteinExistence type="predicted"/>
<sequence>MRILYKSMSIITAIFISNFAFAQDITGVWRYIDDQTGENKGQVRIEQSTDGTYIGKVHKITPRQGYTPKEICTNCPAPFTNKPILGMQVISGLKTQDQTNYTDGRILDPVSGKIYRLKGRISPNGKKLFFRGYMGVSALGRSQTWIRIE</sequence>
<feature type="domain" description="DUF2147" evidence="2">
    <location>
        <begin position="27"/>
        <end position="147"/>
    </location>
</feature>
<dbReference type="InterPro" id="IPR019223">
    <property type="entry name" value="DUF2147"/>
</dbReference>